<dbReference type="Proteomes" id="UP000299102">
    <property type="component" value="Unassembled WGS sequence"/>
</dbReference>
<reference evidence="2 3" key="1">
    <citation type="journal article" date="2019" name="Commun. Biol.">
        <title>The bagworm genome reveals a unique fibroin gene that provides high tensile strength.</title>
        <authorList>
            <person name="Kono N."/>
            <person name="Nakamura H."/>
            <person name="Ohtoshi R."/>
            <person name="Tomita M."/>
            <person name="Numata K."/>
            <person name="Arakawa K."/>
        </authorList>
    </citation>
    <scope>NUCLEOTIDE SEQUENCE [LARGE SCALE GENOMIC DNA]</scope>
</reference>
<name>A0A4C1WV33_EUMVA</name>
<evidence type="ECO:0000313" key="3">
    <source>
        <dbReference type="Proteomes" id="UP000299102"/>
    </source>
</evidence>
<accession>A0A4C1WV33</accession>
<proteinExistence type="predicted"/>
<dbReference type="AlphaFoldDB" id="A0A4C1WV33"/>
<feature type="region of interest" description="Disordered" evidence="1">
    <location>
        <begin position="79"/>
        <end position="98"/>
    </location>
</feature>
<feature type="compositionally biased region" description="Basic and acidic residues" evidence="1">
    <location>
        <begin position="89"/>
        <end position="98"/>
    </location>
</feature>
<comment type="caution">
    <text evidence="2">The sequence shown here is derived from an EMBL/GenBank/DDBJ whole genome shotgun (WGS) entry which is preliminary data.</text>
</comment>
<protein>
    <submittedName>
        <fullName evidence="2">Uncharacterized protein</fullName>
    </submittedName>
</protein>
<gene>
    <name evidence="2" type="ORF">EVAR_45718_1</name>
</gene>
<dbReference type="EMBL" id="BGZK01000667">
    <property type="protein sequence ID" value="GBP55396.1"/>
    <property type="molecule type" value="Genomic_DNA"/>
</dbReference>
<sequence>MAAEIEIRARIVESNETCARMRMDGYAEVKTLVAPYAIGSVRCRGIGQVMIVKAVDLLAGHRKVSSKSIKIYNKRRLTDVRTEQNSSSEEQRSESKLDLKYITRSQKSRAQMRFSPFAGGSWDGQNQIAN</sequence>
<evidence type="ECO:0000313" key="2">
    <source>
        <dbReference type="EMBL" id="GBP55396.1"/>
    </source>
</evidence>
<evidence type="ECO:0000256" key="1">
    <source>
        <dbReference type="SAM" id="MobiDB-lite"/>
    </source>
</evidence>
<organism evidence="2 3">
    <name type="scientific">Eumeta variegata</name>
    <name type="common">Bagworm moth</name>
    <name type="synonym">Eumeta japonica</name>
    <dbReference type="NCBI Taxonomy" id="151549"/>
    <lineage>
        <taxon>Eukaryota</taxon>
        <taxon>Metazoa</taxon>
        <taxon>Ecdysozoa</taxon>
        <taxon>Arthropoda</taxon>
        <taxon>Hexapoda</taxon>
        <taxon>Insecta</taxon>
        <taxon>Pterygota</taxon>
        <taxon>Neoptera</taxon>
        <taxon>Endopterygota</taxon>
        <taxon>Lepidoptera</taxon>
        <taxon>Glossata</taxon>
        <taxon>Ditrysia</taxon>
        <taxon>Tineoidea</taxon>
        <taxon>Psychidae</taxon>
        <taxon>Oiketicinae</taxon>
        <taxon>Eumeta</taxon>
    </lineage>
</organism>
<keyword evidence="3" id="KW-1185">Reference proteome</keyword>